<dbReference type="InterPro" id="IPR006171">
    <property type="entry name" value="TOPRIM_dom"/>
</dbReference>
<dbReference type="InterPro" id="IPR023627">
    <property type="entry name" value="Rcmb_RecR"/>
</dbReference>
<dbReference type="GO" id="GO:0006281">
    <property type="term" value="P:DNA repair"/>
    <property type="evidence" value="ECO:0007669"/>
    <property type="project" value="UniProtKB-UniRule"/>
</dbReference>
<accession>A0A931LQZ7</accession>
<name>A0A931LQZ7_FIMGI</name>
<dbReference type="GO" id="GO:0006310">
    <property type="term" value="P:DNA recombination"/>
    <property type="evidence" value="ECO:0007669"/>
    <property type="project" value="UniProtKB-UniRule"/>
</dbReference>
<evidence type="ECO:0000313" key="9">
    <source>
        <dbReference type="EMBL" id="MBI1755719.1"/>
    </source>
</evidence>
<dbReference type="InterPro" id="IPR034137">
    <property type="entry name" value="TOPRIM_RecR"/>
</dbReference>
<evidence type="ECO:0000256" key="4">
    <source>
        <dbReference type="ARBA" id="ARBA00022833"/>
    </source>
</evidence>
<dbReference type="GO" id="GO:0008270">
    <property type="term" value="F:zinc ion binding"/>
    <property type="evidence" value="ECO:0007669"/>
    <property type="project" value="UniProtKB-KW"/>
</dbReference>
<dbReference type="NCBIfam" id="TIGR00615">
    <property type="entry name" value="recR"/>
    <property type="match status" value="1"/>
</dbReference>
<keyword evidence="6 7" id="KW-0234">DNA repair</keyword>
<comment type="caution">
    <text evidence="9">The sequence shown here is derived from an EMBL/GenBank/DDBJ whole genome shotgun (WGS) entry which is preliminary data.</text>
</comment>
<dbReference type="EMBL" id="JACOSL010000007">
    <property type="protein sequence ID" value="MBI1755719.1"/>
    <property type="molecule type" value="Genomic_DNA"/>
</dbReference>
<keyword evidence="5 7" id="KW-0233">DNA recombination</keyword>
<evidence type="ECO:0000256" key="2">
    <source>
        <dbReference type="ARBA" id="ARBA00022763"/>
    </source>
</evidence>
<comment type="similarity">
    <text evidence="7">Belongs to the RecR family.</text>
</comment>
<dbReference type="HAMAP" id="MF_00017">
    <property type="entry name" value="RecR"/>
    <property type="match status" value="1"/>
</dbReference>
<dbReference type="SMART" id="SM00493">
    <property type="entry name" value="TOPRIM"/>
    <property type="match status" value="1"/>
</dbReference>
<comment type="function">
    <text evidence="7">May play a role in DNA repair. It seems to be involved in an RecBC-independent recombinational process of DNA repair. It may act with RecF and RecO.</text>
</comment>
<dbReference type="PROSITE" id="PS50880">
    <property type="entry name" value="TOPRIM"/>
    <property type="match status" value="1"/>
</dbReference>
<evidence type="ECO:0000256" key="1">
    <source>
        <dbReference type="ARBA" id="ARBA00022723"/>
    </source>
</evidence>
<evidence type="ECO:0000259" key="8">
    <source>
        <dbReference type="PROSITE" id="PS50880"/>
    </source>
</evidence>
<dbReference type="Pfam" id="PF21176">
    <property type="entry name" value="RecR_HhH"/>
    <property type="match status" value="1"/>
</dbReference>
<feature type="zinc finger region" description="C4-type" evidence="7">
    <location>
        <begin position="57"/>
        <end position="72"/>
    </location>
</feature>
<organism evidence="9 10">
    <name type="scientific">Fimbriimonas ginsengisoli</name>
    <dbReference type="NCBI Taxonomy" id="1005039"/>
    <lineage>
        <taxon>Bacteria</taxon>
        <taxon>Bacillati</taxon>
        <taxon>Armatimonadota</taxon>
        <taxon>Fimbriimonadia</taxon>
        <taxon>Fimbriimonadales</taxon>
        <taxon>Fimbriimonadaceae</taxon>
        <taxon>Fimbriimonas</taxon>
    </lineage>
</organism>
<proteinExistence type="inferred from homology"/>
<evidence type="ECO:0000256" key="5">
    <source>
        <dbReference type="ARBA" id="ARBA00023172"/>
    </source>
</evidence>
<keyword evidence="3 7" id="KW-0863">Zinc-finger</keyword>
<gene>
    <name evidence="7 9" type="primary">recR</name>
    <name evidence="9" type="ORF">HYR64_01255</name>
</gene>
<keyword evidence="1 7" id="KW-0479">Metal-binding</keyword>
<dbReference type="PROSITE" id="PS01300">
    <property type="entry name" value="RECR"/>
    <property type="match status" value="1"/>
</dbReference>
<evidence type="ECO:0000256" key="6">
    <source>
        <dbReference type="ARBA" id="ARBA00023204"/>
    </source>
</evidence>
<protein>
    <recommendedName>
        <fullName evidence="7">Recombination protein RecR</fullName>
    </recommendedName>
</protein>
<dbReference type="Proteomes" id="UP000727962">
    <property type="component" value="Unassembled WGS sequence"/>
</dbReference>
<evidence type="ECO:0000256" key="7">
    <source>
        <dbReference type="HAMAP-Rule" id="MF_00017"/>
    </source>
</evidence>
<dbReference type="Gene3D" id="1.10.8.420">
    <property type="entry name" value="RecR Domain 1"/>
    <property type="match status" value="1"/>
</dbReference>
<dbReference type="AlphaFoldDB" id="A0A931LQZ7"/>
<dbReference type="Pfam" id="PF13662">
    <property type="entry name" value="Toprim_4"/>
    <property type="match status" value="1"/>
</dbReference>
<dbReference type="Gene3D" id="6.10.250.240">
    <property type="match status" value="1"/>
</dbReference>
<dbReference type="InterPro" id="IPR015967">
    <property type="entry name" value="Rcmb_RecR_Znf"/>
</dbReference>
<evidence type="ECO:0000313" key="10">
    <source>
        <dbReference type="Proteomes" id="UP000727962"/>
    </source>
</evidence>
<dbReference type="PANTHER" id="PTHR30446:SF0">
    <property type="entry name" value="RECOMBINATION PROTEIN RECR"/>
    <property type="match status" value="1"/>
</dbReference>
<dbReference type="CDD" id="cd01025">
    <property type="entry name" value="TOPRIM_recR"/>
    <property type="match status" value="1"/>
</dbReference>
<dbReference type="InterPro" id="IPR000093">
    <property type="entry name" value="DNA_Rcmb_RecR"/>
</dbReference>
<keyword evidence="4 7" id="KW-0862">Zinc</keyword>
<sequence>MLFARPLAELIAELERLPGLGPKSAQRLAYHLLRVPEAEADRLAEAIQTAKRKLRFCDVCQNISEAASCEVCLDARRDPTTICVVSEPRDVIALERLNEYHGLYHVLHGLLSPMDGIGPEQLKVHELVVRLSDNVKEVILATNPTLEGDATALYLNKLIGPSGVKVTRLAHGMPIGGELDYADSATLLSALEYRREM</sequence>
<dbReference type="SUPFAM" id="SSF111304">
    <property type="entry name" value="Recombination protein RecR"/>
    <property type="match status" value="1"/>
</dbReference>
<dbReference type="Pfam" id="PF21175">
    <property type="entry name" value="RecR_C"/>
    <property type="match status" value="1"/>
</dbReference>
<keyword evidence="2 7" id="KW-0227">DNA damage</keyword>
<evidence type="ECO:0000256" key="3">
    <source>
        <dbReference type="ARBA" id="ARBA00022771"/>
    </source>
</evidence>
<dbReference type="Gene3D" id="3.40.1360.10">
    <property type="match status" value="1"/>
</dbReference>
<feature type="domain" description="Toprim" evidence="8">
    <location>
        <begin position="80"/>
        <end position="174"/>
    </location>
</feature>
<dbReference type="PANTHER" id="PTHR30446">
    <property type="entry name" value="RECOMBINATION PROTEIN RECR"/>
    <property type="match status" value="1"/>
</dbReference>
<dbReference type="Pfam" id="PF02132">
    <property type="entry name" value="RecR_ZnF"/>
    <property type="match status" value="1"/>
</dbReference>
<dbReference type="GO" id="GO:0003677">
    <property type="term" value="F:DNA binding"/>
    <property type="evidence" value="ECO:0007669"/>
    <property type="project" value="UniProtKB-UniRule"/>
</dbReference>
<reference evidence="9" key="1">
    <citation type="submission" date="2020-07" db="EMBL/GenBank/DDBJ databases">
        <title>Huge and variable diversity of episymbiotic CPR bacteria and DPANN archaea in groundwater ecosystems.</title>
        <authorList>
            <person name="He C.Y."/>
            <person name="Keren R."/>
            <person name="Whittaker M."/>
            <person name="Farag I.F."/>
            <person name="Doudna J."/>
            <person name="Cate J.H.D."/>
            <person name="Banfield J.F."/>
        </authorList>
    </citation>
    <scope>NUCLEOTIDE SEQUENCE</scope>
    <source>
        <strain evidence="9">NC_groundwater_17_Pr7_B-0.1um_64_12</strain>
    </source>
</reference>